<organism evidence="1 2">
    <name type="scientific">Mycolicibacterium septicum</name>
    <dbReference type="NCBI Taxonomy" id="98668"/>
    <lineage>
        <taxon>Bacteria</taxon>
        <taxon>Bacillati</taxon>
        <taxon>Actinomycetota</taxon>
        <taxon>Actinomycetes</taxon>
        <taxon>Mycobacteriales</taxon>
        <taxon>Mycobacteriaceae</taxon>
        <taxon>Mycolicibacterium</taxon>
    </lineage>
</organism>
<keyword evidence="2" id="KW-1185">Reference proteome</keyword>
<dbReference type="GO" id="GO:0006508">
    <property type="term" value="P:proteolysis"/>
    <property type="evidence" value="ECO:0007669"/>
    <property type="project" value="UniProtKB-KW"/>
</dbReference>
<dbReference type="Proteomes" id="UP001635817">
    <property type="component" value="Unassembled WGS sequence"/>
</dbReference>
<sequence length="154" mass="16073">MALSFNDDQAADLLDTLGLPADTTDIAVALATVKDAVTAAAPTQPSAIAAAAKQAGLEVVDSDTMAALRNDAAEGRRIQASVARQKIEDTVINAVNKGKITPARKDHWVNLITADPAMAEVLNAVPDETAVPLSEMGHGVGNEDGQPPRADWFY</sequence>
<dbReference type="GO" id="GO:0008233">
    <property type="term" value="F:peptidase activity"/>
    <property type="evidence" value="ECO:0007669"/>
    <property type="project" value="UniProtKB-KW"/>
</dbReference>
<keyword evidence="1" id="KW-0645">Protease</keyword>
<gene>
    <name evidence="1" type="ORF">ACK4CP_03750</name>
</gene>
<protein>
    <submittedName>
        <fullName evidence="1">Phage protease</fullName>
    </submittedName>
</protein>
<reference evidence="1 2" key="1">
    <citation type="submission" date="2024-12" db="EMBL/GenBank/DDBJ databases">
        <title>The coexistence of Mycolicibacterium septicum and Mycolicibacterium nivoides in clinical samples.</title>
        <authorList>
            <person name="Wang C."/>
            <person name="Feng Y."/>
            <person name="Zong Z."/>
        </authorList>
    </citation>
    <scope>NUCLEOTIDE SEQUENCE [LARGE SCALE GENOMIC DNA]</scope>
    <source>
        <strain evidence="1 2">120310</strain>
    </source>
</reference>
<accession>A0ABW9LRB4</accession>
<proteinExistence type="predicted"/>
<evidence type="ECO:0000313" key="1">
    <source>
        <dbReference type="EMBL" id="MFN6549493.1"/>
    </source>
</evidence>
<evidence type="ECO:0000313" key="2">
    <source>
        <dbReference type="Proteomes" id="UP001635817"/>
    </source>
</evidence>
<dbReference type="EMBL" id="JBKBDE010000001">
    <property type="protein sequence ID" value="MFN6549493.1"/>
    <property type="molecule type" value="Genomic_DNA"/>
</dbReference>
<name>A0ABW9LRB4_9MYCO</name>
<keyword evidence="1" id="KW-0378">Hydrolase</keyword>
<comment type="caution">
    <text evidence="1">The sequence shown here is derived from an EMBL/GenBank/DDBJ whole genome shotgun (WGS) entry which is preliminary data.</text>
</comment>
<dbReference type="RefSeq" id="WP_409548438.1">
    <property type="nucleotide sequence ID" value="NZ_JBKBDE010000001.1"/>
</dbReference>